<name>A0ACB8BJN7_9AGAM</name>
<dbReference type="Proteomes" id="UP000790709">
    <property type="component" value="Unassembled WGS sequence"/>
</dbReference>
<proteinExistence type="predicted"/>
<comment type="caution">
    <text evidence="1">The sequence shown here is derived from an EMBL/GenBank/DDBJ whole genome shotgun (WGS) entry which is preliminary data.</text>
</comment>
<keyword evidence="2" id="KW-1185">Reference proteome</keyword>
<protein>
    <submittedName>
        <fullName evidence="1">Uncharacterized protein</fullName>
    </submittedName>
</protein>
<gene>
    <name evidence="1" type="ORF">BV22DRAFT_1088096</name>
</gene>
<organism evidence="1 2">
    <name type="scientific">Leucogyrophana mollusca</name>
    <dbReference type="NCBI Taxonomy" id="85980"/>
    <lineage>
        <taxon>Eukaryota</taxon>
        <taxon>Fungi</taxon>
        <taxon>Dikarya</taxon>
        <taxon>Basidiomycota</taxon>
        <taxon>Agaricomycotina</taxon>
        <taxon>Agaricomycetes</taxon>
        <taxon>Agaricomycetidae</taxon>
        <taxon>Boletales</taxon>
        <taxon>Boletales incertae sedis</taxon>
        <taxon>Leucogyrophana</taxon>
    </lineage>
</organism>
<accession>A0ACB8BJN7</accession>
<evidence type="ECO:0000313" key="2">
    <source>
        <dbReference type="Proteomes" id="UP000790709"/>
    </source>
</evidence>
<dbReference type="EMBL" id="MU266392">
    <property type="protein sequence ID" value="KAH7925934.1"/>
    <property type="molecule type" value="Genomic_DNA"/>
</dbReference>
<sequence>MSSDVLSHFGVLDELIQLIYQGFDKFVVLSKVDNSAWTVYLGLQGTEGRWWRGSWSAKDILHIAGSKSSPKLLEGFADKLADTIVQGDLAVGNWSAEDGADISLTLGPTSKKPLHIPMTELPPAEAAAHATTVLTAIALQAQSRKCRLNPSSSFSPSVSAEPPRTTSASPKKIPSVPAPEPLASDQEAQQKIKALEAELALAKKAKSRSPPSELSKTTAPRPPKGASLANPNKKARKYQALEFESDEE</sequence>
<reference evidence="1" key="1">
    <citation type="journal article" date="2021" name="New Phytol.">
        <title>Evolutionary innovations through gain and loss of genes in the ectomycorrhizal Boletales.</title>
        <authorList>
            <person name="Wu G."/>
            <person name="Miyauchi S."/>
            <person name="Morin E."/>
            <person name="Kuo A."/>
            <person name="Drula E."/>
            <person name="Varga T."/>
            <person name="Kohler A."/>
            <person name="Feng B."/>
            <person name="Cao Y."/>
            <person name="Lipzen A."/>
            <person name="Daum C."/>
            <person name="Hundley H."/>
            <person name="Pangilinan J."/>
            <person name="Johnson J."/>
            <person name="Barry K."/>
            <person name="LaButti K."/>
            <person name="Ng V."/>
            <person name="Ahrendt S."/>
            <person name="Min B."/>
            <person name="Choi I.G."/>
            <person name="Park H."/>
            <person name="Plett J.M."/>
            <person name="Magnuson J."/>
            <person name="Spatafora J.W."/>
            <person name="Nagy L.G."/>
            <person name="Henrissat B."/>
            <person name="Grigoriev I.V."/>
            <person name="Yang Z.L."/>
            <person name="Xu J."/>
            <person name="Martin F.M."/>
        </authorList>
    </citation>
    <scope>NUCLEOTIDE SEQUENCE</scope>
    <source>
        <strain evidence="1">KUC20120723A-06</strain>
    </source>
</reference>
<evidence type="ECO:0000313" key="1">
    <source>
        <dbReference type="EMBL" id="KAH7925934.1"/>
    </source>
</evidence>